<keyword evidence="5" id="KW-0378">Hydrolase</keyword>
<sequence length="493" mass="56928">MLNTKFKLSTLYLLPALLAVSLADASEYQPNWPSVKQHQTPQWFLDAKFGVYFHWGPYTVPAHKTEWYSIWMYREGHPIRKHHEETYGDLSEFGYKDFIPQFTGEHFDAKEWAQLIAASGAEFAGPVSEHADGFAMWDSEVTRWNAKDMGPQKDIVGEMSVALREQGLKFIATFHHQWKYAWYPTWDKNTDASDPQYADLYGPYVPKGTFVMANQKTEPLPDKQFNDEWLAKVQEVVDKYQPDLVYFDNKMDIIAEQYRLKFLADYYNQAAERRQDVVVTYKFEDLQPGSAVLDLERARMSDIKPFPWLTDDSIDWDSWSHTNTPNYKSTDRLIDFLVDVVSKNGRVLLNITPTADGRILQPVRQRLLNMGEWLKVNGEAIYGTRPWHRFGEGPTQVTEGHLSEKQNPDSTAKDIRFTTKEGALYAFVLGWPTENISIKSLARYKVKKIQSIKLLGSAEKINWHQADDALIIEPPADAPTDYAHAFKITFKTN</sequence>
<evidence type="ECO:0000256" key="3">
    <source>
        <dbReference type="ARBA" id="ARBA00012662"/>
    </source>
</evidence>
<dbReference type="InterPro" id="IPR031919">
    <property type="entry name" value="Fucosidase_C"/>
</dbReference>
<keyword evidence="11" id="KW-1185">Reference proteome</keyword>
<dbReference type="Gene3D" id="2.60.40.1180">
    <property type="entry name" value="Golgi alpha-mannosidase II"/>
    <property type="match status" value="1"/>
</dbReference>
<feature type="signal peptide" evidence="7">
    <location>
        <begin position="1"/>
        <end position="25"/>
    </location>
</feature>
<dbReference type="InterPro" id="IPR057739">
    <property type="entry name" value="Glyco_hydro_29_N"/>
</dbReference>
<evidence type="ECO:0000256" key="5">
    <source>
        <dbReference type="ARBA" id="ARBA00022801"/>
    </source>
</evidence>
<accession>A0ABV1RFU7</accession>
<evidence type="ECO:0000259" key="9">
    <source>
        <dbReference type="Pfam" id="PF16757"/>
    </source>
</evidence>
<feature type="domain" description="Alpha-L-fucosidase C-terminal" evidence="9">
    <location>
        <begin position="409"/>
        <end position="489"/>
    </location>
</feature>
<keyword evidence="4 7" id="KW-0732">Signal</keyword>
<dbReference type="EMBL" id="JBELOE010000150">
    <property type="protein sequence ID" value="MER2491774.1"/>
    <property type="molecule type" value="Genomic_DNA"/>
</dbReference>
<dbReference type="PRINTS" id="PR00741">
    <property type="entry name" value="GLHYDRLASE29"/>
</dbReference>
<evidence type="ECO:0000256" key="6">
    <source>
        <dbReference type="ARBA" id="ARBA00023295"/>
    </source>
</evidence>
<organism evidence="10 11">
    <name type="scientific">Catenovulum sediminis</name>
    <dbReference type="NCBI Taxonomy" id="1740262"/>
    <lineage>
        <taxon>Bacteria</taxon>
        <taxon>Pseudomonadati</taxon>
        <taxon>Pseudomonadota</taxon>
        <taxon>Gammaproteobacteria</taxon>
        <taxon>Alteromonadales</taxon>
        <taxon>Alteromonadaceae</taxon>
        <taxon>Catenovulum</taxon>
    </lineage>
</organism>
<dbReference type="InterPro" id="IPR000933">
    <property type="entry name" value="Glyco_hydro_29"/>
</dbReference>
<dbReference type="RefSeq" id="WP_350401358.1">
    <property type="nucleotide sequence ID" value="NZ_JBELOE010000150.1"/>
</dbReference>
<comment type="function">
    <text evidence="1">Alpha-L-fucosidase is responsible for hydrolyzing the alpha-1,6-linked fucose joined to the reducing-end N-acetylglucosamine of the carbohydrate moieties of glycoproteins.</text>
</comment>
<evidence type="ECO:0000256" key="2">
    <source>
        <dbReference type="ARBA" id="ARBA00007951"/>
    </source>
</evidence>
<dbReference type="EC" id="3.2.1.51" evidence="3"/>
<feature type="chain" id="PRO_5045846602" description="alpha-L-fucosidase" evidence="7">
    <location>
        <begin position="26"/>
        <end position="493"/>
    </location>
</feature>
<dbReference type="Proteomes" id="UP001467690">
    <property type="component" value="Unassembled WGS sequence"/>
</dbReference>
<dbReference type="Gene3D" id="3.20.20.80">
    <property type="entry name" value="Glycosidases"/>
    <property type="match status" value="1"/>
</dbReference>
<dbReference type="PANTHER" id="PTHR10030:SF37">
    <property type="entry name" value="ALPHA-L-FUCOSIDASE-RELATED"/>
    <property type="match status" value="1"/>
</dbReference>
<keyword evidence="6" id="KW-0326">Glycosidase</keyword>
<evidence type="ECO:0000313" key="11">
    <source>
        <dbReference type="Proteomes" id="UP001467690"/>
    </source>
</evidence>
<dbReference type="InterPro" id="IPR013780">
    <property type="entry name" value="Glyco_hydro_b"/>
</dbReference>
<evidence type="ECO:0000256" key="7">
    <source>
        <dbReference type="SAM" id="SignalP"/>
    </source>
</evidence>
<dbReference type="SMART" id="SM00812">
    <property type="entry name" value="Alpha_L_fucos"/>
    <property type="match status" value="1"/>
</dbReference>
<dbReference type="PIRSF" id="PIRSF001092">
    <property type="entry name" value="Alpha-L-fucosidase"/>
    <property type="match status" value="1"/>
</dbReference>
<proteinExistence type="inferred from homology"/>
<evidence type="ECO:0000256" key="1">
    <source>
        <dbReference type="ARBA" id="ARBA00004071"/>
    </source>
</evidence>
<comment type="similarity">
    <text evidence="2">Belongs to the glycosyl hydrolase 29 family.</text>
</comment>
<dbReference type="Pfam" id="PF16757">
    <property type="entry name" value="Fucosidase_C"/>
    <property type="match status" value="1"/>
</dbReference>
<reference evidence="10 11" key="1">
    <citation type="submission" date="2024-06" db="EMBL/GenBank/DDBJ databases">
        <authorList>
            <person name="Chen R.Y."/>
        </authorList>
    </citation>
    <scope>NUCLEOTIDE SEQUENCE [LARGE SCALE GENOMIC DNA]</scope>
    <source>
        <strain evidence="10 11">D2</strain>
    </source>
</reference>
<name>A0ABV1RFU7_9ALTE</name>
<evidence type="ECO:0000256" key="4">
    <source>
        <dbReference type="ARBA" id="ARBA00022729"/>
    </source>
</evidence>
<dbReference type="PANTHER" id="PTHR10030">
    <property type="entry name" value="ALPHA-L-FUCOSIDASE"/>
    <property type="match status" value="1"/>
</dbReference>
<evidence type="ECO:0000259" key="8">
    <source>
        <dbReference type="Pfam" id="PF01120"/>
    </source>
</evidence>
<dbReference type="InterPro" id="IPR016286">
    <property type="entry name" value="FUC_metazoa-typ"/>
</dbReference>
<protein>
    <recommendedName>
        <fullName evidence="3">alpha-L-fucosidase</fullName>
        <ecNumber evidence="3">3.2.1.51</ecNumber>
    </recommendedName>
</protein>
<feature type="domain" description="Glycoside hydrolase family 29 N-terminal" evidence="8">
    <location>
        <begin position="22"/>
        <end position="379"/>
    </location>
</feature>
<dbReference type="Pfam" id="PF01120">
    <property type="entry name" value="Alpha_L_fucos"/>
    <property type="match status" value="1"/>
</dbReference>
<gene>
    <name evidence="10" type="ORF">ABS311_07745</name>
</gene>
<evidence type="ECO:0000313" key="10">
    <source>
        <dbReference type="EMBL" id="MER2491774.1"/>
    </source>
</evidence>
<dbReference type="InterPro" id="IPR017853">
    <property type="entry name" value="GH"/>
</dbReference>
<comment type="caution">
    <text evidence="10">The sequence shown here is derived from an EMBL/GenBank/DDBJ whole genome shotgun (WGS) entry which is preliminary data.</text>
</comment>
<dbReference type="SUPFAM" id="SSF51445">
    <property type="entry name" value="(Trans)glycosidases"/>
    <property type="match status" value="1"/>
</dbReference>